<name>A0A9W8BMR7_9FUNG</name>
<comment type="caution">
    <text evidence="1">The sequence shown here is derived from an EMBL/GenBank/DDBJ whole genome shotgun (WGS) entry which is preliminary data.</text>
</comment>
<dbReference type="EMBL" id="JANBQF010000070">
    <property type="protein sequence ID" value="KAJ2006174.1"/>
    <property type="molecule type" value="Genomic_DNA"/>
</dbReference>
<protein>
    <submittedName>
        <fullName evidence="1">Uncharacterized protein</fullName>
    </submittedName>
</protein>
<dbReference type="AlphaFoldDB" id="A0A9W8BMR7"/>
<keyword evidence="2" id="KW-1185">Reference proteome</keyword>
<sequence>MKAYFGQTPFDYSQDLSLPQPKYSRRSSVCTHSRSSSETTVVCAESMAQSPATASMLATPPQPRFSMPAARTAAVSPHAMAIAFSFKAHMGAAASPMSIPTDHNTPATAAFGYRRRRDSVISDMVSDCGSSDDEDAGAESDDEYLIPTPASLCANAGSQDEDCLFDMDADRSQRLPMSQPLDPKALTYRHMGKPEPWTVRPMECFNAHQAQVKAIDEDDNEFYL</sequence>
<evidence type="ECO:0000313" key="1">
    <source>
        <dbReference type="EMBL" id="KAJ2006174.1"/>
    </source>
</evidence>
<dbReference type="Proteomes" id="UP001150907">
    <property type="component" value="Unassembled WGS sequence"/>
</dbReference>
<gene>
    <name evidence="1" type="ORF">H4R26_001548</name>
</gene>
<dbReference type="OrthoDB" id="5587804at2759"/>
<organism evidence="1 2">
    <name type="scientific">Coemansia thaxteri</name>
    <dbReference type="NCBI Taxonomy" id="2663907"/>
    <lineage>
        <taxon>Eukaryota</taxon>
        <taxon>Fungi</taxon>
        <taxon>Fungi incertae sedis</taxon>
        <taxon>Zoopagomycota</taxon>
        <taxon>Kickxellomycotina</taxon>
        <taxon>Kickxellomycetes</taxon>
        <taxon>Kickxellales</taxon>
        <taxon>Kickxellaceae</taxon>
        <taxon>Coemansia</taxon>
    </lineage>
</organism>
<reference evidence="1" key="1">
    <citation type="submission" date="2022-07" db="EMBL/GenBank/DDBJ databases">
        <title>Phylogenomic reconstructions and comparative analyses of Kickxellomycotina fungi.</title>
        <authorList>
            <person name="Reynolds N.K."/>
            <person name="Stajich J.E."/>
            <person name="Barry K."/>
            <person name="Grigoriev I.V."/>
            <person name="Crous P."/>
            <person name="Smith M.E."/>
        </authorList>
    </citation>
    <scope>NUCLEOTIDE SEQUENCE</scope>
    <source>
        <strain evidence="1">IMI 214461</strain>
    </source>
</reference>
<proteinExistence type="predicted"/>
<accession>A0A9W8BMR7</accession>
<evidence type="ECO:0000313" key="2">
    <source>
        <dbReference type="Proteomes" id="UP001150907"/>
    </source>
</evidence>